<keyword evidence="5" id="KW-0443">Lipid metabolism</keyword>
<dbReference type="Gene3D" id="3.40.50.150">
    <property type="entry name" value="Vaccinia Virus protein VP39"/>
    <property type="match status" value="1"/>
</dbReference>
<evidence type="ECO:0000313" key="6">
    <source>
        <dbReference type="EMBL" id="ADY44784.1"/>
    </source>
</evidence>
<name>F1L3T0_ASCSU</name>
<dbReference type="InterPro" id="IPR003333">
    <property type="entry name" value="CMAS"/>
</dbReference>
<organism evidence="6">
    <name type="scientific">Ascaris suum</name>
    <name type="common">Pig roundworm</name>
    <name type="synonym">Ascaris lumbricoides</name>
    <dbReference type="NCBI Taxonomy" id="6253"/>
    <lineage>
        <taxon>Eukaryota</taxon>
        <taxon>Metazoa</taxon>
        <taxon>Ecdysozoa</taxon>
        <taxon>Nematoda</taxon>
        <taxon>Chromadorea</taxon>
        <taxon>Rhabditida</taxon>
        <taxon>Spirurina</taxon>
        <taxon>Ascaridomorpha</taxon>
        <taxon>Ascaridoidea</taxon>
        <taxon>Ascarididae</taxon>
        <taxon>Ascaris</taxon>
    </lineage>
</organism>
<keyword evidence="3" id="KW-0808">Transferase</keyword>
<dbReference type="PANTHER" id="PTHR43667">
    <property type="entry name" value="CYCLOPROPANE-FATTY-ACYL-PHOSPHOLIPID SYNTHASE"/>
    <property type="match status" value="1"/>
</dbReference>
<comment type="similarity">
    <text evidence="1">Belongs to the CFA/CMAS family.</text>
</comment>
<dbReference type="PANTHER" id="PTHR43667:SF2">
    <property type="entry name" value="FATTY ACID C-METHYL TRANSFERASE"/>
    <property type="match status" value="1"/>
</dbReference>
<dbReference type="InterPro" id="IPR050723">
    <property type="entry name" value="CFA/CMAS"/>
</dbReference>
<dbReference type="PIRSF" id="PIRSF003085">
    <property type="entry name" value="CMAS"/>
    <property type="match status" value="1"/>
</dbReference>
<evidence type="ECO:0000256" key="2">
    <source>
        <dbReference type="ARBA" id="ARBA00022603"/>
    </source>
</evidence>
<dbReference type="SUPFAM" id="SSF53335">
    <property type="entry name" value="S-adenosyl-L-methionine-dependent methyltransferases"/>
    <property type="match status" value="1"/>
</dbReference>
<proteinExistence type="evidence at transcript level"/>
<dbReference type="InterPro" id="IPR029063">
    <property type="entry name" value="SAM-dependent_MTases_sf"/>
</dbReference>
<dbReference type="EMBL" id="JI170808">
    <property type="protein sequence ID" value="ADY44784.1"/>
    <property type="molecule type" value="mRNA"/>
</dbReference>
<dbReference type="Pfam" id="PF02353">
    <property type="entry name" value="CMAS"/>
    <property type="match status" value="1"/>
</dbReference>
<keyword evidence="2" id="KW-0489">Methyltransferase</keyword>
<sequence length="452" mass="52593">MASDNDMKLSGHFSPYQILLRFLFIPLIRRYFSSRVSNANESLRISITNTSEEMHFGNADAVKYSDNSVPVTFYLHNPIRFCIRILLDAKIGLGESYMLADWDASPSAKDFLTLLIRAKQFNSAHNASSKRRLGWLKLLCAFGQQIFVRTIRTIAWFFNYIEHRIHENSMLGSARNIHQHYDLGNEMFQMFLDNSMTYSCALFEPLPEKITKSDFKMLEEAQMRKYDAMLDELQLKPSDHVLEIGCGWGACSIRAVQKFGCRWTGITISAEQFKIAQERVREHALDDKIDFKLLDYRLEKGVYDKLLAIEMIEAVGHEYLPEFFRIMRDRIAPGGIACIQAITCPNAYYERYRRSSDFIKKYIFPGGHLPSEGAISEALPPQLNIERVSHIGMHYAVTLDLWYSAWMEREKDIIELGYSQQFHRKWQFYFALCSALFEYSHIDTVQMRITRA</sequence>
<dbReference type="GO" id="GO:0032259">
    <property type="term" value="P:methylation"/>
    <property type="evidence" value="ECO:0007669"/>
    <property type="project" value="UniProtKB-KW"/>
</dbReference>
<dbReference type="AlphaFoldDB" id="F1L3T0"/>
<dbReference type="GO" id="GO:0008168">
    <property type="term" value="F:methyltransferase activity"/>
    <property type="evidence" value="ECO:0007669"/>
    <property type="project" value="UniProtKB-KW"/>
</dbReference>
<dbReference type="CDD" id="cd02440">
    <property type="entry name" value="AdoMet_MTases"/>
    <property type="match status" value="1"/>
</dbReference>
<accession>F1L3T0</accession>
<keyword evidence="4" id="KW-0949">S-adenosyl-L-methionine</keyword>
<reference evidence="6" key="1">
    <citation type="journal article" date="2011" name="Genome Res.">
        <title>Deep small RNA sequencing from the nematode Ascaris reveals conservation, functional diversification, and novel developmental profiles.</title>
        <authorList>
            <person name="Wang J."/>
            <person name="Czech B."/>
            <person name="Crunk A."/>
            <person name="Wallace A."/>
            <person name="Mitreva M."/>
            <person name="Hannon G.J."/>
            <person name="Davis R.E."/>
        </authorList>
    </citation>
    <scope>NUCLEOTIDE SEQUENCE</scope>
</reference>
<protein>
    <submittedName>
        <fullName evidence="6">Cyclopropane-fatty-acyl-phospholipid synthase</fullName>
    </submittedName>
</protein>
<evidence type="ECO:0000256" key="3">
    <source>
        <dbReference type="ARBA" id="ARBA00022679"/>
    </source>
</evidence>
<dbReference type="GO" id="GO:0008610">
    <property type="term" value="P:lipid biosynthetic process"/>
    <property type="evidence" value="ECO:0007669"/>
    <property type="project" value="InterPro"/>
</dbReference>
<evidence type="ECO:0000256" key="1">
    <source>
        <dbReference type="ARBA" id="ARBA00010815"/>
    </source>
</evidence>
<evidence type="ECO:0000256" key="4">
    <source>
        <dbReference type="ARBA" id="ARBA00022691"/>
    </source>
</evidence>
<evidence type="ECO:0000256" key="5">
    <source>
        <dbReference type="ARBA" id="ARBA00023098"/>
    </source>
</evidence>